<dbReference type="Proteomes" id="UP000595703">
    <property type="component" value="Chromosome"/>
</dbReference>
<feature type="region of interest" description="Disordered" evidence="1">
    <location>
        <begin position="1"/>
        <end position="21"/>
    </location>
</feature>
<reference evidence="3 4" key="1">
    <citation type="journal article" date="2010" name="J. Bacteriol.">
        <title>Biochemical characterization of a novel indole prenyltransferase from Streptomyces sp. SN-593.</title>
        <authorList>
            <person name="Takahashi S."/>
            <person name="Takagi H."/>
            <person name="Toyoda A."/>
            <person name="Uramoto M."/>
            <person name="Nogawa T."/>
            <person name="Ueki M."/>
            <person name="Sakaki Y."/>
            <person name="Osada H."/>
        </authorList>
    </citation>
    <scope>NUCLEOTIDE SEQUENCE [LARGE SCALE GENOMIC DNA]</scope>
    <source>
        <strain evidence="3 4">SN-593</strain>
    </source>
</reference>
<evidence type="ECO:0000313" key="3">
    <source>
        <dbReference type="EMBL" id="BBA95522.1"/>
    </source>
</evidence>
<dbReference type="KEGG" id="arev:RVR_412"/>
<feature type="region of interest" description="Disordered" evidence="1">
    <location>
        <begin position="72"/>
        <end position="98"/>
    </location>
</feature>
<evidence type="ECO:0000256" key="1">
    <source>
        <dbReference type="SAM" id="MobiDB-lite"/>
    </source>
</evidence>
<dbReference type="Pfam" id="PF26450">
    <property type="entry name" value="DUF8129"/>
    <property type="match status" value="1"/>
</dbReference>
<dbReference type="InterPro" id="IPR058442">
    <property type="entry name" value="DUF8129"/>
</dbReference>
<evidence type="ECO:0000259" key="2">
    <source>
        <dbReference type="Pfam" id="PF26450"/>
    </source>
</evidence>
<gene>
    <name evidence="3" type="ORF">RVR_412</name>
</gene>
<reference evidence="3 4" key="3">
    <citation type="journal article" date="2011" name="Nat. Chem. Biol.">
        <title>Reveromycin A biosynthesis uses RevG and RevJ for stereospecific spiroacetal formation.</title>
        <authorList>
            <person name="Takahashi S."/>
            <person name="Toyoda A."/>
            <person name="Sekiyama Y."/>
            <person name="Takagi H."/>
            <person name="Nogawa T."/>
            <person name="Uramoto M."/>
            <person name="Suzuki R."/>
            <person name="Koshino H."/>
            <person name="Kumano T."/>
            <person name="Panthee S."/>
            <person name="Dairi T."/>
            <person name="Ishikawa J."/>
            <person name="Ikeda H."/>
            <person name="Sakaki Y."/>
            <person name="Osada H."/>
        </authorList>
    </citation>
    <scope>NUCLEOTIDE SEQUENCE [LARGE SCALE GENOMIC DNA]</scope>
    <source>
        <strain evidence="3 4">SN-593</strain>
    </source>
</reference>
<reference evidence="3 4" key="4">
    <citation type="journal article" date="2020" name="Sci. Rep.">
        <title>beta-carboline chemical signals induce reveromycin production through a LuxR family regulator in Streptomyces sp. SN-593.</title>
        <authorList>
            <person name="Panthee S."/>
            <person name="Kito N."/>
            <person name="Hayashi T."/>
            <person name="Shimizu T."/>
            <person name="Ishikawa J."/>
            <person name="Hamamoto H."/>
            <person name="Osada H."/>
            <person name="Takahashi S."/>
        </authorList>
    </citation>
    <scope>NUCLEOTIDE SEQUENCE [LARGE SCALE GENOMIC DNA]</scope>
    <source>
        <strain evidence="3 4">SN-593</strain>
    </source>
</reference>
<protein>
    <recommendedName>
        <fullName evidence="2">DUF8129 domain-containing protein</fullName>
    </recommendedName>
</protein>
<dbReference type="EMBL" id="AP018365">
    <property type="protein sequence ID" value="BBA95522.1"/>
    <property type="molecule type" value="Genomic_DNA"/>
</dbReference>
<feature type="compositionally biased region" description="Basic and acidic residues" evidence="1">
    <location>
        <begin position="1"/>
        <end position="12"/>
    </location>
</feature>
<accession>A0A7U3UMZ2</accession>
<feature type="domain" description="DUF8129" evidence="2">
    <location>
        <begin position="23"/>
        <end position="73"/>
    </location>
</feature>
<evidence type="ECO:0000313" key="4">
    <source>
        <dbReference type="Proteomes" id="UP000595703"/>
    </source>
</evidence>
<dbReference type="AlphaFoldDB" id="A0A7U3UMZ2"/>
<reference evidence="3 4" key="2">
    <citation type="journal article" date="2011" name="J. Antibiot.">
        <title>Furaquinocins I and J: novel polyketide isoprenoid hybrid compounds from Streptomyces reveromyceticus SN-593.</title>
        <authorList>
            <person name="Panthee S."/>
            <person name="Takahashi S."/>
            <person name="Takagi H."/>
            <person name="Nogawa T."/>
            <person name="Oowada E."/>
            <person name="Uramoto M."/>
            <person name="Osada H."/>
        </authorList>
    </citation>
    <scope>NUCLEOTIDE SEQUENCE [LARGE SCALE GENOMIC DNA]</scope>
    <source>
        <strain evidence="3 4">SN-593</strain>
    </source>
</reference>
<keyword evidence="4" id="KW-1185">Reference proteome</keyword>
<proteinExistence type="predicted"/>
<organism evidence="3 4">
    <name type="scientific">Actinacidiphila reveromycinica</name>
    <dbReference type="NCBI Taxonomy" id="659352"/>
    <lineage>
        <taxon>Bacteria</taxon>
        <taxon>Bacillati</taxon>
        <taxon>Actinomycetota</taxon>
        <taxon>Actinomycetes</taxon>
        <taxon>Kitasatosporales</taxon>
        <taxon>Streptomycetaceae</taxon>
        <taxon>Actinacidiphila</taxon>
    </lineage>
</organism>
<name>A0A7U3UMZ2_9ACTN</name>
<sequence length="98" mass="11101">MMPMDRCEDEPRLPAPHDLPIAGYDRLPRVAIEARVARLDRGQVEALLRYEGEHADRTPVLRLLTRRLRELRDDSHDADAPGGYGPPPRRTVPGSRTP</sequence>